<evidence type="ECO:0008006" key="3">
    <source>
        <dbReference type="Google" id="ProtNLM"/>
    </source>
</evidence>
<dbReference type="SUPFAM" id="SSF56784">
    <property type="entry name" value="HAD-like"/>
    <property type="match status" value="1"/>
</dbReference>
<dbReference type="PANTHER" id="PTHR10000">
    <property type="entry name" value="PHOSPHOSERINE PHOSPHATASE"/>
    <property type="match status" value="1"/>
</dbReference>
<dbReference type="SFLD" id="SFLDS00003">
    <property type="entry name" value="Haloacid_Dehalogenase"/>
    <property type="match status" value="1"/>
</dbReference>
<name>A0A1H7V7Q6_9FLAO</name>
<dbReference type="STRING" id="228957.SAMN04488008_108132"/>
<accession>A0A1H7V7Q6</accession>
<dbReference type="GO" id="GO:0005829">
    <property type="term" value="C:cytosol"/>
    <property type="evidence" value="ECO:0007669"/>
    <property type="project" value="TreeGrafter"/>
</dbReference>
<dbReference type="GO" id="GO:0000287">
    <property type="term" value="F:magnesium ion binding"/>
    <property type="evidence" value="ECO:0007669"/>
    <property type="project" value="TreeGrafter"/>
</dbReference>
<gene>
    <name evidence="1" type="ORF">SAMN04488008_108132</name>
</gene>
<dbReference type="PROSITE" id="PS01228">
    <property type="entry name" value="COF_1"/>
    <property type="match status" value="1"/>
</dbReference>
<evidence type="ECO:0000313" key="1">
    <source>
        <dbReference type="EMBL" id="SEM05069.1"/>
    </source>
</evidence>
<dbReference type="InterPro" id="IPR000150">
    <property type="entry name" value="Cof"/>
</dbReference>
<reference evidence="2" key="1">
    <citation type="submission" date="2016-10" db="EMBL/GenBank/DDBJ databases">
        <authorList>
            <person name="Varghese N."/>
            <person name="Submissions S."/>
        </authorList>
    </citation>
    <scope>NUCLEOTIDE SEQUENCE [LARGE SCALE GENOMIC DNA]</scope>
    <source>
        <strain evidence="2">DSM 16471</strain>
    </source>
</reference>
<dbReference type="OrthoDB" id="9814970at2"/>
<dbReference type="InterPro" id="IPR006379">
    <property type="entry name" value="HAD-SF_hydro_IIB"/>
</dbReference>
<dbReference type="GO" id="GO:0016791">
    <property type="term" value="F:phosphatase activity"/>
    <property type="evidence" value="ECO:0007669"/>
    <property type="project" value="TreeGrafter"/>
</dbReference>
<dbReference type="EMBL" id="FNZN01000008">
    <property type="protein sequence ID" value="SEM05069.1"/>
    <property type="molecule type" value="Genomic_DNA"/>
</dbReference>
<proteinExistence type="predicted"/>
<dbReference type="InterPro" id="IPR023214">
    <property type="entry name" value="HAD_sf"/>
</dbReference>
<sequence>MRYKILCSDLDGTLLSTKSDVSTYAIEQINKIKNDTRIILVSARMPNAMRYIQESLGITNQTIICYNGALVLSGQQELNSVVIPINLLKEIYSICIDLDADLGLYYSNEWYVPKTSIRVEKETKYTKTTPTFESTSTTLSNWEQRKIGAHKIMLMCTKESADKLMPRLKEKFSDELNLYRSNDTLIEIAPKSVSKLSAIKLVMDSNESLEDIIAFGDNYNDIEMLENVGFGVAVENAREEVKAISKYVTLKNTEDGVAHFIEEHLVN</sequence>
<dbReference type="InterPro" id="IPR036412">
    <property type="entry name" value="HAD-like_sf"/>
</dbReference>
<dbReference type="NCBIfam" id="TIGR00099">
    <property type="entry name" value="Cof-subfamily"/>
    <property type="match status" value="1"/>
</dbReference>
<dbReference type="NCBIfam" id="TIGR01484">
    <property type="entry name" value="HAD-SF-IIB"/>
    <property type="match status" value="1"/>
</dbReference>
<dbReference type="Gene3D" id="3.40.50.1000">
    <property type="entry name" value="HAD superfamily/HAD-like"/>
    <property type="match status" value="1"/>
</dbReference>
<dbReference type="Proteomes" id="UP000198990">
    <property type="component" value="Unassembled WGS sequence"/>
</dbReference>
<organism evidence="1 2">
    <name type="scientific">Maribacter orientalis</name>
    <dbReference type="NCBI Taxonomy" id="228957"/>
    <lineage>
        <taxon>Bacteria</taxon>
        <taxon>Pseudomonadati</taxon>
        <taxon>Bacteroidota</taxon>
        <taxon>Flavobacteriia</taxon>
        <taxon>Flavobacteriales</taxon>
        <taxon>Flavobacteriaceae</taxon>
        <taxon>Maribacter</taxon>
    </lineage>
</organism>
<evidence type="ECO:0000313" key="2">
    <source>
        <dbReference type="Proteomes" id="UP000198990"/>
    </source>
</evidence>
<dbReference type="RefSeq" id="WP_091626294.1">
    <property type="nucleotide sequence ID" value="NZ_FNZN01000008.1"/>
</dbReference>
<dbReference type="CDD" id="cd07516">
    <property type="entry name" value="HAD_Pase"/>
    <property type="match status" value="1"/>
</dbReference>
<dbReference type="AlphaFoldDB" id="A0A1H7V7Q6"/>
<dbReference type="SFLD" id="SFLDG01140">
    <property type="entry name" value="C2.B:_Phosphomannomutase_and_P"/>
    <property type="match status" value="1"/>
</dbReference>
<dbReference type="PANTHER" id="PTHR10000:SF8">
    <property type="entry name" value="HAD SUPERFAMILY HYDROLASE-LIKE, TYPE 3"/>
    <property type="match status" value="1"/>
</dbReference>
<keyword evidence="2" id="KW-1185">Reference proteome</keyword>
<protein>
    <recommendedName>
        <fullName evidence="3">Cof subfamily of IIB subfamily of haloacid dehalogenase superfamily/HAD-superfamily hydrolase, subfamily IIB</fullName>
    </recommendedName>
</protein>
<dbReference type="Pfam" id="PF08282">
    <property type="entry name" value="Hydrolase_3"/>
    <property type="match status" value="1"/>
</dbReference>
<dbReference type="Gene3D" id="3.30.1240.10">
    <property type="match status" value="1"/>
</dbReference>